<organism evidence="2 3">
    <name type="scientific">Diploscapter pachys</name>
    <dbReference type="NCBI Taxonomy" id="2018661"/>
    <lineage>
        <taxon>Eukaryota</taxon>
        <taxon>Metazoa</taxon>
        <taxon>Ecdysozoa</taxon>
        <taxon>Nematoda</taxon>
        <taxon>Chromadorea</taxon>
        <taxon>Rhabditida</taxon>
        <taxon>Rhabditina</taxon>
        <taxon>Rhabditomorpha</taxon>
        <taxon>Rhabditoidea</taxon>
        <taxon>Rhabditidae</taxon>
        <taxon>Diploscapter</taxon>
    </lineage>
</organism>
<feature type="compositionally biased region" description="Polar residues" evidence="1">
    <location>
        <begin position="42"/>
        <end position="53"/>
    </location>
</feature>
<proteinExistence type="predicted"/>
<sequence>MWCARSYVPPNSNIRLARTRLEIVHIGSDPPSEWNRLDPPSASDSANDHSSIQPEEPRQDYFDSNFVVINFTIFRKSASSKLWFHQLVLSLGDRKTRQTALQIDFPLMLLISYAIDEV</sequence>
<evidence type="ECO:0000313" key="3">
    <source>
        <dbReference type="Proteomes" id="UP000218231"/>
    </source>
</evidence>
<evidence type="ECO:0000256" key="1">
    <source>
        <dbReference type="SAM" id="MobiDB-lite"/>
    </source>
</evidence>
<reference evidence="2 3" key="1">
    <citation type="journal article" date="2017" name="Curr. Biol.">
        <title>Genome architecture and evolution of a unichromosomal asexual nematode.</title>
        <authorList>
            <person name="Fradin H."/>
            <person name="Zegar C."/>
            <person name="Gutwein M."/>
            <person name="Lucas J."/>
            <person name="Kovtun M."/>
            <person name="Corcoran D."/>
            <person name="Baugh L.R."/>
            <person name="Kiontke K."/>
            <person name="Gunsalus K."/>
            <person name="Fitch D.H."/>
            <person name="Piano F."/>
        </authorList>
    </citation>
    <scope>NUCLEOTIDE SEQUENCE [LARGE SCALE GENOMIC DNA]</scope>
    <source>
        <strain evidence="2">PF1309</strain>
    </source>
</reference>
<dbReference type="Proteomes" id="UP000218231">
    <property type="component" value="Unassembled WGS sequence"/>
</dbReference>
<keyword evidence="3" id="KW-1185">Reference proteome</keyword>
<dbReference type="EMBL" id="LIAE01007414">
    <property type="protein sequence ID" value="PAV79470.1"/>
    <property type="molecule type" value="Genomic_DNA"/>
</dbReference>
<feature type="region of interest" description="Disordered" evidence="1">
    <location>
        <begin position="28"/>
        <end position="57"/>
    </location>
</feature>
<comment type="caution">
    <text evidence="2">The sequence shown here is derived from an EMBL/GenBank/DDBJ whole genome shotgun (WGS) entry which is preliminary data.</text>
</comment>
<gene>
    <name evidence="2" type="ORF">WR25_16756</name>
</gene>
<protein>
    <submittedName>
        <fullName evidence="2">Uncharacterized protein</fullName>
    </submittedName>
</protein>
<accession>A0A2A2KZZ0</accession>
<dbReference type="AlphaFoldDB" id="A0A2A2KZZ0"/>
<evidence type="ECO:0000313" key="2">
    <source>
        <dbReference type="EMBL" id="PAV79470.1"/>
    </source>
</evidence>
<name>A0A2A2KZZ0_9BILA</name>